<dbReference type="Proteomes" id="UP000500857">
    <property type="component" value="Chromosome"/>
</dbReference>
<evidence type="ECO:0000313" key="2">
    <source>
        <dbReference type="Proteomes" id="UP000500857"/>
    </source>
</evidence>
<evidence type="ECO:0000313" key="1">
    <source>
        <dbReference type="EMBL" id="QIZ72986.1"/>
    </source>
</evidence>
<name>A0A6H1U3H8_9CYAN</name>
<gene>
    <name evidence="1" type="ORF">HCG48_22245</name>
</gene>
<organism evidence="1 2">
    <name type="scientific">Oxynema aestuarii AP17</name>
    <dbReference type="NCBI Taxonomy" id="2064643"/>
    <lineage>
        <taxon>Bacteria</taxon>
        <taxon>Bacillati</taxon>
        <taxon>Cyanobacteriota</taxon>
        <taxon>Cyanophyceae</taxon>
        <taxon>Oscillatoriophycideae</taxon>
        <taxon>Oscillatoriales</taxon>
        <taxon>Oscillatoriaceae</taxon>
        <taxon>Oxynema</taxon>
        <taxon>Oxynema aestuarii</taxon>
    </lineage>
</organism>
<dbReference type="KEGG" id="oxy:HCG48_22245"/>
<proteinExistence type="predicted"/>
<keyword evidence="2" id="KW-1185">Reference proteome</keyword>
<dbReference type="RefSeq" id="WP_168571133.1">
    <property type="nucleotide sequence ID" value="NZ_CP051167.1"/>
</dbReference>
<dbReference type="EMBL" id="CP051167">
    <property type="protein sequence ID" value="QIZ72986.1"/>
    <property type="molecule type" value="Genomic_DNA"/>
</dbReference>
<reference evidence="1 2" key="1">
    <citation type="submission" date="2020-04" db="EMBL/GenBank/DDBJ databases">
        <authorList>
            <person name="Basu S."/>
            <person name="Maruthanayagam V."/>
            <person name="Chakraborty S."/>
            <person name="Pramanik A."/>
            <person name="Mukherjee J."/>
            <person name="Brink B."/>
        </authorList>
    </citation>
    <scope>NUCLEOTIDE SEQUENCE [LARGE SCALE GENOMIC DNA]</scope>
    <source>
        <strain evidence="1 2">AP17</strain>
    </source>
</reference>
<protein>
    <submittedName>
        <fullName evidence="1">Uncharacterized protein</fullName>
    </submittedName>
</protein>
<sequence>MSYFPTNSPDFWRSLLKAVRDFKTSLYDSMVCLHCLRDLAFLPVAYCWRSNCDPAGIVAGIVF</sequence>
<accession>A0A6H1U3H8</accession>
<dbReference type="AlphaFoldDB" id="A0A6H1U3H8"/>